<sequence length="392" mass="44260">MAEDVIESMGSLKLTSEEEEDIQVSDEGRLEGIDSCVLSLIGKFLTCKPFNRRAAKNTLRRAWGLDKELQIAEVGNNLFQFKFKSEYELERILRGGPWTFDNQLLMLTRWRTGMSANNVVLEHASLWVQIWGVPFDMMSPSVAREVGNKMGTVEDVERRRRMDEQNFFLRVRVALPISKPLRRGGFLLGSDGKRHWVTYKYERMPMFCHYCGILGHDIRHCPAHFLALKTEKAIDYQYGDWLKADGGRRKSPPRRSQDSTPRAASMENFDDQDKERSKAPAAATTLTGAQTSLERRKSQNGSLGIGGHGPDIQERISGENETQNSKKDSPVTLSPLCEDLFPNLTTISNGGPSTANLVVGQTDLKPTKPKGTWTRMARMDVGPLDKSQFYKL</sequence>
<dbReference type="Pfam" id="PF14392">
    <property type="entry name" value="zf-CCHC_4"/>
    <property type="match status" value="1"/>
</dbReference>
<reference evidence="4 5" key="1">
    <citation type="journal article" date="2018" name="Sci. Data">
        <title>The draft genome sequence of cork oak.</title>
        <authorList>
            <person name="Ramos A.M."/>
            <person name="Usie A."/>
            <person name="Barbosa P."/>
            <person name="Barros P.M."/>
            <person name="Capote T."/>
            <person name="Chaves I."/>
            <person name="Simoes F."/>
            <person name="Abreu I."/>
            <person name="Carrasquinho I."/>
            <person name="Faro C."/>
            <person name="Guimaraes J.B."/>
            <person name="Mendonca D."/>
            <person name="Nobrega F."/>
            <person name="Rodrigues L."/>
            <person name="Saibo N.J.M."/>
            <person name="Varela M.C."/>
            <person name="Egas C."/>
            <person name="Matos J."/>
            <person name="Miguel C.M."/>
            <person name="Oliveira M.M."/>
            <person name="Ricardo C.P."/>
            <person name="Goncalves S."/>
        </authorList>
    </citation>
    <scope>NUCLEOTIDE SEQUENCE [LARGE SCALE GENOMIC DNA]</scope>
    <source>
        <strain evidence="5">cv. HL8</strain>
    </source>
</reference>
<evidence type="ECO:0000256" key="1">
    <source>
        <dbReference type="SAM" id="MobiDB-lite"/>
    </source>
</evidence>
<dbReference type="InterPro" id="IPR040256">
    <property type="entry name" value="At4g02000-like"/>
</dbReference>
<evidence type="ECO:0000313" key="5">
    <source>
        <dbReference type="Proteomes" id="UP000237347"/>
    </source>
</evidence>
<feature type="region of interest" description="Disordered" evidence="1">
    <location>
        <begin position="244"/>
        <end position="331"/>
    </location>
</feature>
<dbReference type="AlphaFoldDB" id="A0AAW0LN32"/>
<organism evidence="4 5">
    <name type="scientific">Quercus suber</name>
    <name type="common">Cork oak</name>
    <dbReference type="NCBI Taxonomy" id="58331"/>
    <lineage>
        <taxon>Eukaryota</taxon>
        <taxon>Viridiplantae</taxon>
        <taxon>Streptophyta</taxon>
        <taxon>Embryophyta</taxon>
        <taxon>Tracheophyta</taxon>
        <taxon>Spermatophyta</taxon>
        <taxon>Magnoliopsida</taxon>
        <taxon>eudicotyledons</taxon>
        <taxon>Gunneridae</taxon>
        <taxon>Pentapetalae</taxon>
        <taxon>rosids</taxon>
        <taxon>fabids</taxon>
        <taxon>Fagales</taxon>
        <taxon>Fagaceae</taxon>
        <taxon>Quercus</taxon>
    </lineage>
</organism>
<name>A0AAW0LN32_QUESU</name>
<feature type="domain" description="DUF4283" evidence="2">
    <location>
        <begin position="34"/>
        <end position="114"/>
    </location>
</feature>
<dbReference type="InterPro" id="IPR025558">
    <property type="entry name" value="DUF4283"/>
</dbReference>
<keyword evidence="5" id="KW-1185">Reference proteome</keyword>
<proteinExistence type="predicted"/>
<dbReference type="EMBL" id="PKMF04000077">
    <property type="protein sequence ID" value="KAK7852267.1"/>
    <property type="molecule type" value="Genomic_DNA"/>
</dbReference>
<protein>
    <recommendedName>
        <fullName evidence="6">CCHC-type domain-containing protein</fullName>
    </recommendedName>
</protein>
<feature type="compositionally biased region" description="Basic and acidic residues" evidence="1">
    <location>
        <begin position="311"/>
        <end position="329"/>
    </location>
</feature>
<dbReference type="PANTHER" id="PTHR31286">
    <property type="entry name" value="GLYCINE-RICH CELL WALL STRUCTURAL PROTEIN 1.8-LIKE"/>
    <property type="match status" value="1"/>
</dbReference>
<feature type="domain" description="Zinc knuckle CX2CX4HX4C" evidence="3">
    <location>
        <begin position="189"/>
        <end position="222"/>
    </location>
</feature>
<evidence type="ECO:0000259" key="2">
    <source>
        <dbReference type="Pfam" id="PF14111"/>
    </source>
</evidence>
<evidence type="ECO:0000259" key="3">
    <source>
        <dbReference type="Pfam" id="PF14392"/>
    </source>
</evidence>
<accession>A0AAW0LN32</accession>
<gene>
    <name evidence="4" type="ORF">CFP56_039359</name>
</gene>
<comment type="caution">
    <text evidence="4">The sequence shown here is derived from an EMBL/GenBank/DDBJ whole genome shotgun (WGS) entry which is preliminary data.</text>
</comment>
<dbReference type="Pfam" id="PF14111">
    <property type="entry name" value="DUF4283"/>
    <property type="match status" value="1"/>
</dbReference>
<evidence type="ECO:0008006" key="6">
    <source>
        <dbReference type="Google" id="ProtNLM"/>
    </source>
</evidence>
<evidence type="ECO:0000313" key="4">
    <source>
        <dbReference type="EMBL" id="KAK7852267.1"/>
    </source>
</evidence>
<dbReference type="PANTHER" id="PTHR31286:SF178">
    <property type="entry name" value="DUF4283 DOMAIN-CONTAINING PROTEIN"/>
    <property type="match status" value="1"/>
</dbReference>
<dbReference type="Proteomes" id="UP000237347">
    <property type="component" value="Unassembled WGS sequence"/>
</dbReference>
<dbReference type="InterPro" id="IPR025836">
    <property type="entry name" value="Zn_knuckle_CX2CX4HX4C"/>
</dbReference>